<dbReference type="SUPFAM" id="SSF56037">
    <property type="entry name" value="PheT/TilS domain"/>
    <property type="match status" value="1"/>
</dbReference>
<evidence type="ECO:0000256" key="8">
    <source>
        <dbReference type="HAMAP-Rule" id="MF_01161"/>
    </source>
</evidence>
<gene>
    <name evidence="8" type="primary">tilS</name>
    <name evidence="10" type="ORF">JOC49_001450</name>
</gene>
<dbReference type="InterPro" id="IPR012795">
    <property type="entry name" value="tRNA_Ile_lys_synt_N"/>
</dbReference>
<feature type="domain" description="Lysidine-tRNA(Ile) synthetase C-terminal" evidence="9">
    <location>
        <begin position="365"/>
        <end position="437"/>
    </location>
</feature>
<dbReference type="InterPro" id="IPR012094">
    <property type="entry name" value="tRNA_Ile_lys_synt"/>
</dbReference>
<keyword evidence="4 8" id="KW-0819">tRNA processing</keyword>
<reference evidence="10 11" key="1">
    <citation type="submission" date="2021-01" db="EMBL/GenBank/DDBJ databases">
        <title>Genomic Encyclopedia of Type Strains, Phase IV (KMG-IV): sequencing the most valuable type-strain genomes for metagenomic binning, comparative biology and taxonomic classification.</title>
        <authorList>
            <person name="Goeker M."/>
        </authorList>
    </citation>
    <scope>NUCLEOTIDE SEQUENCE [LARGE SCALE GENOMIC DNA]</scope>
    <source>
        <strain evidence="10 11">DSM 24436</strain>
    </source>
</reference>
<keyword evidence="11" id="KW-1185">Reference proteome</keyword>
<dbReference type="SMART" id="SM00977">
    <property type="entry name" value="TilS_C"/>
    <property type="match status" value="1"/>
</dbReference>
<keyword evidence="5 8" id="KW-0547">Nucleotide-binding</keyword>
<dbReference type="InterPro" id="IPR011063">
    <property type="entry name" value="TilS/TtcA_N"/>
</dbReference>
<evidence type="ECO:0000256" key="5">
    <source>
        <dbReference type="ARBA" id="ARBA00022741"/>
    </source>
</evidence>
<dbReference type="EC" id="6.3.4.19" evidence="8"/>
<accession>A0ABS2MR71</accession>
<dbReference type="PANTHER" id="PTHR43033">
    <property type="entry name" value="TRNA(ILE)-LYSIDINE SYNTHASE-RELATED"/>
    <property type="match status" value="1"/>
</dbReference>
<organism evidence="10 11">
    <name type="scientific">Fusibacter tunisiensis</name>
    <dbReference type="NCBI Taxonomy" id="1008308"/>
    <lineage>
        <taxon>Bacteria</taxon>
        <taxon>Bacillati</taxon>
        <taxon>Bacillota</taxon>
        <taxon>Clostridia</taxon>
        <taxon>Eubacteriales</taxon>
        <taxon>Eubacteriales Family XII. Incertae Sedis</taxon>
        <taxon>Fusibacter</taxon>
    </lineage>
</organism>
<dbReference type="InterPro" id="IPR012796">
    <property type="entry name" value="Lysidine-tRNA-synth_C"/>
</dbReference>
<dbReference type="EMBL" id="JAFBDT010000009">
    <property type="protein sequence ID" value="MBM7561909.1"/>
    <property type="molecule type" value="Genomic_DNA"/>
</dbReference>
<dbReference type="NCBIfam" id="TIGR02432">
    <property type="entry name" value="lysidine_TilS_N"/>
    <property type="match status" value="1"/>
</dbReference>
<comment type="similarity">
    <text evidence="8">Belongs to the tRNA(Ile)-lysidine synthase family.</text>
</comment>
<feature type="binding site" evidence="8">
    <location>
        <begin position="26"/>
        <end position="31"/>
    </location>
    <ligand>
        <name>ATP</name>
        <dbReference type="ChEBI" id="CHEBI:30616"/>
    </ligand>
</feature>
<keyword evidence="3 8" id="KW-0436">Ligase</keyword>
<dbReference type="Gene3D" id="3.40.50.620">
    <property type="entry name" value="HUPs"/>
    <property type="match status" value="1"/>
</dbReference>
<evidence type="ECO:0000259" key="9">
    <source>
        <dbReference type="SMART" id="SM00977"/>
    </source>
</evidence>
<comment type="catalytic activity">
    <reaction evidence="7 8">
        <text>cytidine(34) in tRNA(Ile2) + L-lysine + ATP = lysidine(34) in tRNA(Ile2) + AMP + diphosphate + H(+)</text>
        <dbReference type="Rhea" id="RHEA:43744"/>
        <dbReference type="Rhea" id="RHEA-COMP:10625"/>
        <dbReference type="Rhea" id="RHEA-COMP:10670"/>
        <dbReference type="ChEBI" id="CHEBI:15378"/>
        <dbReference type="ChEBI" id="CHEBI:30616"/>
        <dbReference type="ChEBI" id="CHEBI:32551"/>
        <dbReference type="ChEBI" id="CHEBI:33019"/>
        <dbReference type="ChEBI" id="CHEBI:82748"/>
        <dbReference type="ChEBI" id="CHEBI:83665"/>
        <dbReference type="ChEBI" id="CHEBI:456215"/>
        <dbReference type="EC" id="6.3.4.19"/>
    </reaction>
</comment>
<evidence type="ECO:0000256" key="4">
    <source>
        <dbReference type="ARBA" id="ARBA00022694"/>
    </source>
</evidence>
<comment type="domain">
    <text evidence="8">The N-terminal region contains the highly conserved SGGXDS motif, predicted to be a P-loop motif involved in ATP binding.</text>
</comment>
<proteinExistence type="inferred from homology"/>
<dbReference type="RefSeq" id="WP_204663863.1">
    <property type="nucleotide sequence ID" value="NZ_JAFBDT010000009.1"/>
</dbReference>
<dbReference type="GO" id="GO:0032267">
    <property type="term" value="F:tRNA(Ile)-lysidine synthase activity"/>
    <property type="evidence" value="ECO:0007669"/>
    <property type="project" value="UniProtKB-EC"/>
</dbReference>
<protein>
    <recommendedName>
        <fullName evidence="8">tRNA(Ile)-lysidine synthase</fullName>
        <ecNumber evidence="8">6.3.4.19</ecNumber>
    </recommendedName>
    <alternativeName>
        <fullName evidence="8">tRNA(Ile)-2-lysyl-cytidine synthase</fullName>
    </alternativeName>
    <alternativeName>
        <fullName evidence="8">tRNA(Ile)-lysidine synthetase</fullName>
    </alternativeName>
</protein>
<name>A0ABS2MR71_9FIRM</name>
<dbReference type="Pfam" id="PF11734">
    <property type="entry name" value="TilS_C"/>
    <property type="match status" value="1"/>
</dbReference>
<dbReference type="CDD" id="cd01992">
    <property type="entry name" value="TilS_N"/>
    <property type="match status" value="1"/>
</dbReference>
<dbReference type="SUPFAM" id="SSF52402">
    <property type="entry name" value="Adenine nucleotide alpha hydrolases-like"/>
    <property type="match status" value="1"/>
</dbReference>
<keyword evidence="2 8" id="KW-0963">Cytoplasm</keyword>
<dbReference type="Gene3D" id="1.20.59.20">
    <property type="match status" value="1"/>
</dbReference>
<dbReference type="Gene3D" id="3.50.40.10">
    <property type="entry name" value="Phenylalanyl-trna Synthetase, Chain B, domain 3"/>
    <property type="match status" value="1"/>
</dbReference>
<dbReference type="SUPFAM" id="SSF82829">
    <property type="entry name" value="MesJ substrate recognition domain-like"/>
    <property type="match status" value="1"/>
</dbReference>
<evidence type="ECO:0000256" key="3">
    <source>
        <dbReference type="ARBA" id="ARBA00022598"/>
    </source>
</evidence>
<dbReference type="Pfam" id="PF01171">
    <property type="entry name" value="ATP_bind_3"/>
    <property type="match status" value="1"/>
</dbReference>
<evidence type="ECO:0000256" key="6">
    <source>
        <dbReference type="ARBA" id="ARBA00022840"/>
    </source>
</evidence>
<dbReference type="InterPro" id="IPR014729">
    <property type="entry name" value="Rossmann-like_a/b/a_fold"/>
</dbReference>
<sequence>MIERVRNTIVKQNMLESGDTVVLGFSGGPDSLAMLHVLHRLRQEFGLDLVAVHVNHMLRGEDADADEQFVRRYCDGIEVPLEVFHVDVSAIAESLGMSFEEAGRKVRYEKFDAVLKAYNAQKIAVGQNANDVVETALINLFRGAGVDGLASTAYNRNAQIIRPLLDVTRTEIEAYLDQNQLTPCVDKTNFEVDYTRNKIRNELLPYLKAHFNPSIESALMRTVSLMREEKLFWHHHLEKLKKEICQIEDNRVRLSDPLFMKLSCAEQKRLLRYAIETVKGNLIDVSSDQIDSILKIRRTGAYVKLSHDVKITKGYDEWIVENPKQRRTLLPPFIRTEYLKREDFERLGKNDLKIAVDADSIIGELSVRTRKPGDRFKPFGMEGFKKLKDFFIDEKIPREQRDEIWLVCDDEKIIWVYDYRIDNRCRITKDTENILMIALETVVEND</sequence>
<dbReference type="PANTHER" id="PTHR43033:SF1">
    <property type="entry name" value="TRNA(ILE)-LYSIDINE SYNTHASE-RELATED"/>
    <property type="match status" value="1"/>
</dbReference>
<keyword evidence="6 8" id="KW-0067">ATP-binding</keyword>
<dbReference type="HAMAP" id="MF_01161">
    <property type="entry name" value="tRNA_Ile_lys_synt"/>
    <property type="match status" value="1"/>
</dbReference>
<evidence type="ECO:0000313" key="11">
    <source>
        <dbReference type="Proteomes" id="UP000767854"/>
    </source>
</evidence>
<evidence type="ECO:0000256" key="2">
    <source>
        <dbReference type="ARBA" id="ARBA00022490"/>
    </source>
</evidence>
<comment type="subcellular location">
    <subcellularLocation>
        <location evidence="1 8">Cytoplasm</location>
    </subcellularLocation>
</comment>
<evidence type="ECO:0000256" key="1">
    <source>
        <dbReference type="ARBA" id="ARBA00004496"/>
    </source>
</evidence>
<evidence type="ECO:0000256" key="7">
    <source>
        <dbReference type="ARBA" id="ARBA00048539"/>
    </source>
</evidence>
<dbReference type="Proteomes" id="UP000767854">
    <property type="component" value="Unassembled WGS sequence"/>
</dbReference>
<dbReference type="NCBIfam" id="TIGR02433">
    <property type="entry name" value="lysidine_TilS_C"/>
    <property type="match status" value="1"/>
</dbReference>
<dbReference type="InterPro" id="IPR020825">
    <property type="entry name" value="Phe-tRNA_synthase-like_B3/B4"/>
</dbReference>
<comment type="function">
    <text evidence="8">Ligates lysine onto the cytidine present at position 34 of the AUA codon-specific tRNA(Ile) that contains the anticodon CAU, in an ATP-dependent manner. Cytidine is converted to lysidine, thus changing the amino acid specificity of the tRNA from methionine to isoleucine.</text>
</comment>
<comment type="caution">
    <text evidence="10">The sequence shown here is derived from an EMBL/GenBank/DDBJ whole genome shotgun (WGS) entry which is preliminary data.</text>
</comment>
<evidence type="ECO:0000313" key="10">
    <source>
        <dbReference type="EMBL" id="MBM7561909.1"/>
    </source>
</evidence>